<dbReference type="EMBL" id="GBHO01021340">
    <property type="protein sequence ID" value="JAG22264.1"/>
    <property type="molecule type" value="Transcribed_RNA"/>
</dbReference>
<proteinExistence type="predicted"/>
<evidence type="ECO:0000313" key="3">
    <source>
        <dbReference type="EMBL" id="JAG22264.1"/>
    </source>
</evidence>
<evidence type="ECO:0000313" key="4">
    <source>
        <dbReference type="EMBL" id="JAG60604.1"/>
    </source>
</evidence>
<reference evidence="3" key="1">
    <citation type="journal article" date="2014" name="PLoS ONE">
        <title>Transcriptome-Based Identification of ABC Transporters in the Western Tarnished Plant Bug Lygus hesperus.</title>
        <authorList>
            <person name="Hull J.J."/>
            <person name="Chaney K."/>
            <person name="Geib S.M."/>
            <person name="Fabrick J.A."/>
            <person name="Brent C.S."/>
            <person name="Walsh D."/>
            <person name="Lavine L.C."/>
        </authorList>
    </citation>
    <scope>NUCLEOTIDE SEQUENCE</scope>
</reference>
<feature type="coiled-coil region" evidence="1">
    <location>
        <begin position="621"/>
        <end position="655"/>
    </location>
</feature>
<reference evidence="4" key="3">
    <citation type="submission" date="2014-09" db="EMBL/GenBank/DDBJ databases">
        <authorList>
            <person name="Magalhaes I.L.F."/>
            <person name="Oliveira U."/>
            <person name="Santos F.R."/>
            <person name="Vidigal T.H.D.A."/>
            <person name="Brescovit A.D."/>
            <person name="Santos A.J."/>
        </authorList>
    </citation>
    <scope>NUCLEOTIDE SEQUENCE</scope>
</reference>
<feature type="region of interest" description="Disordered" evidence="2">
    <location>
        <begin position="300"/>
        <end position="319"/>
    </location>
</feature>
<keyword evidence="1" id="KW-0175">Coiled coil</keyword>
<reference evidence="3" key="2">
    <citation type="submission" date="2014-07" db="EMBL/GenBank/DDBJ databases">
        <authorList>
            <person name="Hull J."/>
        </authorList>
    </citation>
    <scope>NUCLEOTIDE SEQUENCE</scope>
</reference>
<evidence type="ECO:0000256" key="1">
    <source>
        <dbReference type="SAM" id="Coils"/>
    </source>
</evidence>
<dbReference type="AlphaFoldDB" id="A0A0A9XQM8"/>
<gene>
    <name evidence="3" type="ORF">CM83_11028</name>
</gene>
<protein>
    <submittedName>
        <fullName evidence="3">Uncharacterized protein</fullName>
    </submittedName>
</protein>
<name>A0A0A9XQM8_LYGHE</name>
<feature type="coiled-coil region" evidence="1">
    <location>
        <begin position="143"/>
        <end position="234"/>
    </location>
</feature>
<sequence>MLHFSHLNKLVSSVEKLELLTKDEQTDLLENVRNIIVKLKEEMWGGNITPEELQIQDSNIQTECDQTDRDIQCMPAVCSVLIQTAMPDEYMLKFKKSEEEVTNLNERLVKFEKTLSVQAVELDSLETSLFDVIEENHTKDMTLEKLSRNNELLQETLITLNGELKNTDEMLMNAMREIQQQSQSHKSSREILENTLKNTVEEYTNYVTVLEAYLEQKDQQIAEIQRVVEHQELMHRELSEKSTKEAGDLRELLKNEMRLTSELKDEVSRLLGSLKEKSGLVEEMEIKLTRAEKTIEKLIEDDEGCEDTDPKDTSSSDYVSSLGSQVASYKKQVAKYKCDIVQQRRICEVLEDEVKALKRSKKYLKGAVSRSCVQKREAAVRLRKVRSCLTKSRKRERLLKMDFVKLDKSRSDLSESVGSLTVENGVLKTERTVLLEELYSLKQNLKGLEKCMEKHKERYTLHEELKMKMEKHVLKLMKKITKYKTALSVKRDQEENASRSYERAVISEKLNHEIDLLKTENMSLSTTICSLKQKLSSLLELPEKESSSVELQVSLEEQSSGELKEQESSGDVSSHYESIIAAMKKEHESAADQSHRQYMNNLKMLKDTYERDIAGMRKSHSENLEKMKAMQLEELEFLHQKQKQAELELEKSKIEEFFAKEAADLRTHYEGCLKDKEAHFENEKRRLLRETSIVKQNLSKQVENSVEEIEKMKATFQQQVGKLEEVQRTELELLKKRYEKQIDREIEQRMRKRRERMNEQETQCDSLEQEDRGTDPDMDVTRQIPAQTPIHVPSFKRSQKSTARKEFHVK</sequence>
<accession>A0A0A9XQM8</accession>
<evidence type="ECO:0000256" key="2">
    <source>
        <dbReference type="SAM" id="MobiDB-lite"/>
    </source>
</evidence>
<feature type="region of interest" description="Disordered" evidence="2">
    <location>
        <begin position="748"/>
        <end position="810"/>
    </location>
</feature>
<organism evidence="3">
    <name type="scientific">Lygus hesperus</name>
    <name type="common">Western plant bug</name>
    <dbReference type="NCBI Taxonomy" id="30085"/>
    <lineage>
        <taxon>Eukaryota</taxon>
        <taxon>Metazoa</taxon>
        <taxon>Ecdysozoa</taxon>
        <taxon>Arthropoda</taxon>
        <taxon>Hexapoda</taxon>
        <taxon>Insecta</taxon>
        <taxon>Pterygota</taxon>
        <taxon>Neoptera</taxon>
        <taxon>Paraneoptera</taxon>
        <taxon>Hemiptera</taxon>
        <taxon>Heteroptera</taxon>
        <taxon>Panheteroptera</taxon>
        <taxon>Cimicomorpha</taxon>
        <taxon>Miridae</taxon>
        <taxon>Mirini</taxon>
        <taxon>Lygus</taxon>
    </lineage>
</organism>
<dbReference type="EMBL" id="GBRD01005217">
    <property type="protein sequence ID" value="JAG60604.1"/>
    <property type="molecule type" value="Transcribed_RNA"/>
</dbReference>